<sequence length="152" mass="16781">MPQKSFLPLVRELAECFQAFEAFSAGHIRSLGLTPSQFDIIATLGNTEGMSCKELGQKTLMTKGTLTGVLDRLEARGLVVRQTSSTDGRSWVIQLTRSGQKLFERIFPAHLEHMGTIFTGFSDAQMATLRRQLAQLKKSFRASLEVGEGETS</sequence>
<dbReference type="GO" id="GO:0003677">
    <property type="term" value="F:DNA binding"/>
    <property type="evidence" value="ECO:0007669"/>
    <property type="project" value="UniProtKB-KW"/>
</dbReference>
<keyword evidence="3" id="KW-0804">Transcription</keyword>
<dbReference type="InterPro" id="IPR036388">
    <property type="entry name" value="WH-like_DNA-bd_sf"/>
</dbReference>
<dbReference type="EMBL" id="LR778301">
    <property type="protein sequence ID" value="CAB1368238.1"/>
    <property type="molecule type" value="Genomic_DNA"/>
</dbReference>
<dbReference type="PROSITE" id="PS01117">
    <property type="entry name" value="HTH_MARR_1"/>
    <property type="match status" value="1"/>
</dbReference>
<dbReference type="RefSeq" id="WP_145771888.1">
    <property type="nucleotide sequence ID" value="NZ_LR778301.1"/>
</dbReference>
<proteinExistence type="predicted"/>
<dbReference type="Gene3D" id="1.10.10.10">
    <property type="entry name" value="Winged helix-like DNA-binding domain superfamily/Winged helix DNA-binding domain"/>
    <property type="match status" value="1"/>
</dbReference>
<reference evidence="4 5" key="1">
    <citation type="submission" date="2020-03" db="EMBL/GenBank/DDBJ databases">
        <authorList>
            <consortium name="Genoscope - CEA"/>
            <person name="William W."/>
        </authorList>
    </citation>
    <scope>NUCLEOTIDE SEQUENCE [LARGE SCALE GENOMIC DNA]</scope>
    <source>
        <strain evidence="5">DSM 16959</strain>
    </source>
</reference>
<dbReference type="GO" id="GO:0003700">
    <property type="term" value="F:DNA-binding transcription factor activity"/>
    <property type="evidence" value="ECO:0007669"/>
    <property type="project" value="InterPro"/>
</dbReference>
<keyword evidence="2" id="KW-0238">DNA-binding</keyword>
<dbReference type="SUPFAM" id="SSF46785">
    <property type="entry name" value="Winged helix' DNA-binding domain"/>
    <property type="match status" value="1"/>
</dbReference>
<dbReference type="Pfam" id="PF12802">
    <property type="entry name" value="MarR_2"/>
    <property type="match status" value="1"/>
</dbReference>
<dbReference type="PANTHER" id="PTHR42756:SF1">
    <property type="entry name" value="TRANSCRIPTIONAL REPRESSOR OF EMRAB OPERON"/>
    <property type="match status" value="1"/>
</dbReference>
<dbReference type="KEGG" id="doe:DENOEST_1073"/>
<dbReference type="InterPro" id="IPR000835">
    <property type="entry name" value="HTH_MarR-typ"/>
</dbReference>
<dbReference type="PRINTS" id="PR00598">
    <property type="entry name" value="HTHMARR"/>
</dbReference>
<dbReference type="PROSITE" id="PS50995">
    <property type="entry name" value="HTH_MARR_2"/>
    <property type="match status" value="1"/>
</dbReference>
<dbReference type="OrthoDB" id="9787636at2"/>
<evidence type="ECO:0000313" key="5">
    <source>
        <dbReference type="Proteomes" id="UP000515733"/>
    </source>
</evidence>
<organism evidence="4 5">
    <name type="scientific">Denitratisoma oestradiolicum</name>
    <dbReference type="NCBI Taxonomy" id="311182"/>
    <lineage>
        <taxon>Bacteria</taxon>
        <taxon>Pseudomonadati</taxon>
        <taxon>Pseudomonadota</taxon>
        <taxon>Betaproteobacteria</taxon>
        <taxon>Nitrosomonadales</taxon>
        <taxon>Sterolibacteriaceae</taxon>
        <taxon>Denitratisoma</taxon>
    </lineage>
</organism>
<name>A0A6S6Y6U1_9PROT</name>
<keyword evidence="5" id="KW-1185">Reference proteome</keyword>
<dbReference type="SMART" id="SM00347">
    <property type="entry name" value="HTH_MARR"/>
    <property type="match status" value="1"/>
</dbReference>
<dbReference type="InterPro" id="IPR023187">
    <property type="entry name" value="Tscrpt_reg_MarR-type_CS"/>
</dbReference>
<keyword evidence="1" id="KW-0805">Transcription regulation</keyword>
<evidence type="ECO:0000256" key="1">
    <source>
        <dbReference type="ARBA" id="ARBA00023015"/>
    </source>
</evidence>
<evidence type="ECO:0000313" key="4">
    <source>
        <dbReference type="EMBL" id="CAB1368238.1"/>
    </source>
</evidence>
<dbReference type="PANTHER" id="PTHR42756">
    <property type="entry name" value="TRANSCRIPTIONAL REGULATOR, MARR"/>
    <property type="match status" value="1"/>
</dbReference>
<evidence type="ECO:0000256" key="2">
    <source>
        <dbReference type="ARBA" id="ARBA00023125"/>
    </source>
</evidence>
<dbReference type="AlphaFoldDB" id="A0A6S6Y6U1"/>
<evidence type="ECO:0000256" key="3">
    <source>
        <dbReference type="ARBA" id="ARBA00023163"/>
    </source>
</evidence>
<dbReference type="InterPro" id="IPR036390">
    <property type="entry name" value="WH_DNA-bd_sf"/>
</dbReference>
<gene>
    <name evidence="4" type="ORF">DENOEST_1073</name>
</gene>
<accession>A0A6S6Y6U1</accession>
<dbReference type="Proteomes" id="UP000515733">
    <property type="component" value="Chromosome"/>
</dbReference>
<protein>
    <submittedName>
        <fullName evidence="4">MarR family transcriptional regulator</fullName>
    </submittedName>
</protein>